<dbReference type="STRING" id="1123269.NX02_06985"/>
<dbReference type="HOGENOM" id="CLU_056339_2_0_5"/>
<evidence type="ECO:0000256" key="2">
    <source>
        <dbReference type="ARBA" id="ARBA00023186"/>
    </source>
</evidence>
<dbReference type="PANTHER" id="PTHR33643:SF1">
    <property type="entry name" value="UREASE ACCESSORY PROTEIN D"/>
    <property type="match status" value="1"/>
</dbReference>
<dbReference type="PANTHER" id="PTHR33643">
    <property type="entry name" value="UREASE ACCESSORY PROTEIN D"/>
    <property type="match status" value="1"/>
</dbReference>
<dbReference type="OrthoDB" id="9798842at2"/>
<keyword evidence="3" id="KW-0963">Cytoplasm</keyword>
<evidence type="ECO:0000256" key="3">
    <source>
        <dbReference type="HAMAP-Rule" id="MF_01384"/>
    </source>
</evidence>
<evidence type="ECO:0000313" key="6">
    <source>
        <dbReference type="Proteomes" id="UP000018851"/>
    </source>
</evidence>
<evidence type="ECO:0000256" key="4">
    <source>
        <dbReference type="SAM" id="MobiDB-lite"/>
    </source>
</evidence>
<proteinExistence type="inferred from homology"/>
<keyword evidence="6" id="KW-1185">Reference proteome</keyword>
<keyword evidence="2 3" id="KW-0143">Chaperone</keyword>
<evidence type="ECO:0000256" key="1">
    <source>
        <dbReference type="ARBA" id="ARBA00007177"/>
    </source>
</evidence>
<organism evidence="5 6">
    <name type="scientific">Sphingomonas sanxanigenens DSM 19645 = NX02</name>
    <dbReference type="NCBI Taxonomy" id="1123269"/>
    <lineage>
        <taxon>Bacteria</taxon>
        <taxon>Pseudomonadati</taxon>
        <taxon>Pseudomonadota</taxon>
        <taxon>Alphaproteobacteria</taxon>
        <taxon>Sphingomonadales</taxon>
        <taxon>Sphingomonadaceae</taxon>
        <taxon>Sphingomonas</taxon>
    </lineage>
</organism>
<dbReference type="Pfam" id="PF01774">
    <property type="entry name" value="UreD"/>
    <property type="match status" value="1"/>
</dbReference>
<protein>
    <recommendedName>
        <fullName evidence="3">Urease accessory protein UreD</fullName>
    </recommendedName>
</protein>
<keyword evidence="3" id="KW-0996">Nickel insertion</keyword>
<dbReference type="PATRIC" id="fig|1123269.5.peg.1353"/>
<dbReference type="EMBL" id="CP006644">
    <property type="protein sequence ID" value="AHE53124.1"/>
    <property type="molecule type" value="Genomic_DNA"/>
</dbReference>
<accession>W0A598</accession>
<feature type="region of interest" description="Disordered" evidence="4">
    <location>
        <begin position="1"/>
        <end position="23"/>
    </location>
</feature>
<dbReference type="GO" id="GO:0005737">
    <property type="term" value="C:cytoplasm"/>
    <property type="evidence" value="ECO:0007669"/>
    <property type="project" value="UniProtKB-SubCell"/>
</dbReference>
<dbReference type="KEGG" id="ssan:NX02_06985"/>
<comment type="subunit">
    <text evidence="3">UreD, UreF and UreG form a complex that acts as a GTP-hydrolysis-dependent molecular chaperone, activating the urease apoprotein by helping to assemble the nickel containing metallocenter of UreC. The UreE protein probably delivers the nickel.</text>
</comment>
<dbReference type="InterPro" id="IPR002669">
    <property type="entry name" value="UreD"/>
</dbReference>
<dbReference type="GO" id="GO:0016151">
    <property type="term" value="F:nickel cation binding"/>
    <property type="evidence" value="ECO:0007669"/>
    <property type="project" value="UniProtKB-UniRule"/>
</dbReference>
<evidence type="ECO:0000313" key="5">
    <source>
        <dbReference type="EMBL" id="AHE53124.1"/>
    </source>
</evidence>
<comment type="subcellular location">
    <subcellularLocation>
        <location evidence="3">Cytoplasm</location>
    </subcellularLocation>
</comment>
<name>W0A598_9SPHN</name>
<reference evidence="5 6" key="1">
    <citation type="submission" date="2013-07" db="EMBL/GenBank/DDBJ databases">
        <title>Completed genome of Sphingomonas sanxanigenens NX02.</title>
        <authorList>
            <person name="Ma T."/>
            <person name="Huang H."/>
            <person name="Wu M."/>
            <person name="Li X."/>
            <person name="Li G."/>
        </authorList>
    </citation>
    <scope>NUCLEOTIDE SEQUENCE [LARGE SCALE GENOMIC DNA]</scope>
    <source>
        <strain evidence="5 6">NX02</strain>
    </source>
</reference>
<dbReference type="Proteomes" id="UP000018851">
    <property type="component" value="Chromosome"/>
</dbReference>
<gene>
    <name evidence="3" type="primary">ureD</name>
    <name evidence="5" type="ORF">NX02_06985</name>
</gene>
<dbReference type="HAMAP" id="MF_01384">
    <property type="entry name" value="UreD"/>
    <property type="match status" value="1"/>
</dbReference>
<comment type="function">
    <text evidence="3">Required for maturation of urease via the functional incorporation of the urease nickel metallocenter.</text>
</comment>
<sequence length="287" mass="30791">MEHSPPAHTVIRPPASPSRHQRVDGHARVAFGADGIRDLYQRSPCRLLFPDTEPGDLRQAVSITTSGGLTGGDRVRLEIAVDAHARGAVTTQAAEKLYRVLPDDPDIRIETRIEIGEAGVCEWLAQEAILFDRSRVRRSLQVDLGPAARMLAVESLVFGRSAMGETFATGLIHDAWRIRRGGRLVWADALHVDGDFAATADRPFGFGGARAIATIVYAGADAADHLDLGRALAGAPSGGATAMDELLILRLIDADARALRDRVMRAASALRAAALALPARLPAVWYC</sequence>
<dbReference type="eggNOG" id="COG0829">
    <property type="taxonomic scope" value="Bacteria"/>
</dbReference>
<comment type="similarity">
    <text evidence="1 3">Belongs to the UreD family.</text>
</comment>
<dbReference type="AlphaFoldDB" id="W0A598"/>